<reference evidence="8" key="1">
    <citation type="submission" date="2021-10" db="EMBL/GenBank/DDBJ databases">
        <title>Tropical sea cucumber genome reveals ecological adaptation and Cuvierian tubules defense mechanism.</title>
        <authorList>
            <person name="Chen T."/>
        </authorList>
    </citation>
    <scope>NUCLEOTIDE SEQUENCE</scope>
    <source>
        <strain evidence="8">Nanhai2018</strain>
        <tissue evidence="8">Muscle</tissue>
    </source>
</reference>
<keyword evidence="9" id="KW-1185">Reference proteome</keyword>
<evidence type="ECO:0000256" key="5">
    <source>
        <dbReference type="ARBA" id="ARBA00022989"/>
    </source>
</evidence>
<dbReference type="Pfam" id="PF03821">
    <property type="entry name" value="Mtp"/>
    <property type="match status" value="2"/>
</dbReference>
<evidence type="ECO:0000313" key="9">
    <source>
        <dbReference type="Proteomes" id="UP001152320"/>
    </source>
</evidence>
<name>A0A9Q1BVN3_HOLLE</name>
<dbReference type="InterPro" id="IPR004687">
    <property type="entry name" value="LAPTM4/5"/>
</dbReference>
<keyword evidence="6 7" id="KW-0472">Membrane</keyword>
<keyword evidence="3" id="KW-0813">Transport</keyword>
<gene>
    <name evidence="8" type="ORF">HOLleu_23737</name>
</gene>
<keyword evidence="5 7" id="KW-1133">Transmembrane helix</keyword>
<dbReference type="GO" id="GO:0012505">
    <property type="term" value="C:endomembrane system"/>
    <property type="evidence" value="ECO:0007669"/>
    <property type="project" value="UniProtKB-SubCell"/>
</dbReference>
<dbReference type="InterPro" id="IPR051115">
    <property type="entry name" value="LAPTM_transporter"/>
</dbReference>
<dbReference type="OrthoDB" id="10002163at2759"/>
<dbReference type="AlphaFoldDB" id="A0A9Q1BVN3"/>
<evidence type="ECO:0000256" key="7">
    <source>
        <dbReference type="SAM" id="Phobius"/>
    </source>
</evidence>
<dbReference type="Proteomes" id="UP001152320">
    <property type="component" value="Chromosome 11"/>
</dbReference>
<evidence type="ECO:0000256" key="3">
    <source>
        <dbReference type="ARBA" id="ARBA00022448"/>
    </source>
</evidence>
<comment type="similarity">
    <text evidence="2">Belongs to the LAPTM4/LAPTM5 transporter family.</text>
</comment>
<feature type="transmembrane region" description="Helical" evidence="7">
    <location>
        <begin position="99"/>
        <end position="123"/>
    </location>
</feature>
<evidence type="ECO:0000313" key="8">
    <source>
        <dbReference type="EMBL" id="KAJ8033485.1"/>
    </source>
</evidence>
<feature type="transmembrane region" description="Helical" evidence="7">
    <location>
        <begin position="161"/>
        <end position="188"/>
    </location>
</feature>
<accession>A0A9Q1BVN3</accession>
<comment type="caution">
    <text evidence="8">The sequence shown here is derived from an EMBL/GenBank/DDBJ whole genome shotgun (WGS) entry which is preliminary data.</text>
</comment>
<dbReference type="PANTHER" id="PTHR12479:SF10">
    <property type="entry name" value="LYSOSOMAL-ASSOCIATED TRANSMEMBRANE PROTEIN"/>
    <property type="match status" value="1"/>
</dbReference>
<evidence type="ECO:0000256" key="6">
    <source>
        <dbReference type="ARBA" id="ARBA00023136"/>
    </source>
</evidence>
<protein>
    <submittedName>
        <fullName evidence="8">Lysosomal-associated transmembrane protein 4A</fullName>
    </submittedName>
</protein>
<evidence type="ECO:0000256" key="1">
    <source>
        <dbReference type="ARBA" id="ARBA00004127"/>
    </source>
</evidence>
<keyword evidence="4 7" id="KW-0812">Transmembrane</keyword>
<evidence type="ECO:0000256" key="4">
    <source>
        <dbReference type="ARBA" id="ARBA00022692"/>
    </source>
</evidence>
<comment type="subcellular location">
    <subcellularLocation>
        <location evidence="1">Endomembrane system</location>
        <topology evidence="1">Multi-pass membrane protein</topology>
    </subcellularLocation>
</comment>
<organism evidence="8 9">
    <name type="scientific">Holothuria leucospilota</name>
    <name type="common">Black long sea cucumber</name>
    <name type="synonym">Mertensiothuria leucospilota</name>
    <dbReference type="NCBI Taxonomy" id="206669"/>
    <lineage>
        <taxon>Eukaryota</taxon>
        <taxon>Metazoa</taxon>
        <taxon>Echinodermata</taxon>
        <taxon>Eleutherozoa</taxon>
        <taxon>Echinozoa</taxon>
        <taxon>Holothuroidea</taxon>
        <taxon>Aspidochirotacea</taxon>
        <taxon>Aspidochirotida</taxon>
        <taxon>Holothuriidae</taxon>
        <taxon>Holothuria</taxon>
    </lineage>
</organism>
<feature type="transmembrane region" description="Helical" evidence="7">
    <location>
        <begin position="21"/>
        <end position="44"/>
    </location>
</feature>
<dbReference type="EMBL" id="JAIZAY010000011">
    <property type="protein sequence ID" value="KAJ8033485.1"/>
    <property type="molecule type" value="Genomic_DNA"/>
</dbReference>
<sequence length="238" mass="27367">MHLRHEKPPSCCLCLDVRTGSVLIGVWHLVGQLCGIFLIAYMILRGGDNDIIENGKLIAVENQHNGSDFTVGMVLILCYFIITILMIKGAMEYRSGLLLPFFCLQLFDFFITLLTSVHLMSYYPELEYNDGLSGDQYSHGQEFMHWKEDLSPTHVDIESRWFVFIALVMFLCIMTVKVYCIVCVWACYQHIVSVEIREFKAGLVEDPEMIEPLKPPCYNDALKDPMFKPPPPPYIDFH</sequence>
<dbReference type="GO" id="GO:0005765">
    <property type="term" value="C:lysosomal membrane"/>
    <property type="evidence" value="ECO:0007669"/>
    <property type="project" value="TreeGrafter"/>
</dbReference>
<feature type="transmembrane region" description="Helical" evidence="7">
    <location>
        <begin position="69"/>
        <end position="87"/>
    </location>
</feature>
<dbReference type="PANTHER" id="PTHR12479">
    <property type="entry name" value="LYSOSOMAL-ASSOCIATED TRANSMEMBRANE PROTEIN"/>
    <property type="match status" value="1"/>
</dbReference>
<evidence type="ECO:0000256" key="2">
    <source>
        <dbReference type="ARBA" id="ARBA00010076"/>
    </source>
</evidence>
<proteinExistence type="inferred from homology"/>